<dbReference type="HAMAP" id="MF_01326_A">
    <property type="entry name" value="Ribosomal_uL24_A"/>
    <property type="match status" value="1"/>
</dbReference>
<dbReference type="Proteomes" id="UP000654075">
    <property type="component" value="Unassembled WGS sequence"/>
</dbReference>
<dbReference type="GO" id="GO:0003723">
    <property type="term" value="F:RNA binding"/>
    <property type="evidence" value="ECO:0007669"/>
    <property type="project" value="InterPro"/>
</dbReference>
<evidence type="ECO:0000256" key="5">
    <source>
        <dbReference type="ARBA" id="ARBA00022777"/>
    </source>
</evidence>
<accession>A0A813DDY6</accession>
<name>A0A813DDY6_POLGL</name>
<feature type="coiled-coil region" evidence="8">
    <location>
        <begin position="571"/>
        <end position="598"/>
    </location>
</feature>
<feature type="compositionally biased region" description="Basic and acidic residues" evidence="9">
    <location>
        <begin position="804"/>
        <end position="822"/>
    </location>
</feature>
<dbReference type="PANTHER" id="PTHR11143">
    <property type="entry name" value="60S RIBOSOMAL PROTEIN L26 FAMILY MEMBER"/>
    <property type="match status" value="1"/>
</dbReference>
<dbReference type="InterPro" id="IPR005177">
    <property type="entry name" value="Kinase-pyrophosphorylase"/>
</dbReference>
<feature type="compositionally biased region" description="Polar residues" evidence="9">
    <location>
        <begin position="739"/>
        <end position="749"/>
    </location>
</feature>
<feature type="compositionally biased region" description="Basic and acidic residues" evidence="9">
    <location>
        <begin position="1039"/>
        <end position="1053"/>
    </location>
</feature>
<evidence type="ECO:0000259" key="10">
    <source>
        <dbReference type="SMART" id="SM00739"/>
    </source>
</evidence>
<keyword evidence="12" id="KW-1185">Reference proteome</keyword>
<keyword evidence="6" id="KW-0689">Ribosomal protein</keyword>
<evidence type="ECO:0000256" key="4">
    <source>
        <dbReference type="ARBA" id="ARBA00022741"/>
    </source>
</evidence>
<evidence type="ECO:0000256" key="3">
    <source>
        <dbReference type="ARBA" id="ARBA00022679"/>
    </source>
</evidence>
<evidence type="ECO:0000256" key="2">
    <source>
        <dbReference type="ARBA" id="ARBA00022527"/>
    </source>
</evidence>
<dbReference type="InterPro" id="IPR041988">
    <property type="entry name" value="Ribosomal_uL24_KOW"/>
</dbReference>
<comment type="caution">
    <text evidence="11">The sequence shown here is derived from an EMBL/GenBank/DDBJ whole genome shotgun (WGS) entry which is preliminary data.</text>
</comment>
<feature type="region of interest" description="Disordered" evidence="9">
    <location>
        <begin position="721"/>
        <end position="765"/>
    </location>
</feature>
<dbReference type="GO" id="GO:0003735">
    <property type="term" value="F:structural constituent of ribosome"/>
    <property type="evidence" value="ECO:0007669"/>
    <property type="project" value="InterPro"/>
</dbReference>
<evidence type="ECO:0000313" key="12">
    <source>
        <dbReference type="Proteomes" id="UP000654075"/>
    </source>
</evidence>
<dbReference type="FunFam" id="2.30.30.30:FF:000009">
    <property type="entry name" value="60S ribosomal protein L26"/>
    <property type="match status" value="1"/>
</dbReference>
<keyword evidence="7" id="KW-0687">Ribonucleoprotein</keyword>
<feature type="domain" description="KOW" evidence="10">
    <location>
        <begin position="48"/>
        <end position="75"/>
    </location>
</feature>
<dbReference type="NCBIfam" id="TIGR01080">
    <property type="entry name" value="rplX_A_E"/>
    <property type="match status" value="1"/>
</dbReference>
<dbReference type="InterPro" id="IPR014722">
    <property type="entry name" value="Rib_uL2_dom2"/>
</dbReference>
<feature type="compositionally biased region" description="Basic residues" evidence="9">
    <location>
        <begin position="924"/>
        <end position="941"/>
    </location>
</feature>
<proteinExistence type="inferred from homology"/>
<evidence type="ECO:0000256" key="9">
    <source>
        <dbReference type="SAM" id="MobiDB-lite"/>
    </source>
</evidence>
<dbReference type="SUPFAM" id="SSF50104">
    <property type="entry name" value="Translation proteins SH3-like domain"/>
    <property type="match status" value="1"/>
</dbReference>
<dbReference type="Pfam" id="PF00467">
    <property type="entry name" value="KOW"/>
    <property type="match status" value="1"/>
</dbReference>
<dbReference type="GO" id="GO:0004674">
    <property type="term" value="F:protein serine/threonine kinase activity"/>
    <property type="evidence" value="ECO:0007669"/>
    <property type="project" value="UniProtKB-KW"/>
</dbReference>
<evidence type="ECO:0000256" key="7">
    <source>
        <dbReference type="ARBA" id="ARBA00023274"/>
    </source>
</evidence>
<gene>
    <name evidence="11" type="ORF">PGLA1383_LOCUS4688</name>
</gene>
<comment type="similarity">
    <text evidence="1">Belongs to the universal ribosomal protein uL24 family.</text>
</comment>
<sequence length="1428" mass="160637">MKQKATVTCSRRKNRKAHFTAPSHIRRKLMSAPLSKELRLKYSVRSLPIRRDDEVMIMRGHYHDREGKVTQCYRKKFRIHIERVTRDKANGQTVPIGIHPSKVVITKLKLDKDRKALLDRKNRSVKKGKYTDKDTAWTQLEQLVTALVALTRDMSGMEPRGKKYRLPFRIGGVHVPRIAASSSCVKHVIDTHSLQFSACFTLASLQQVMEHPYRDRQQAEGFPRDRKERQAIGFEGEVSLSTELLGKQQATCDYSSAYALTLPAQYQCLGLEQKRSMRFRIAFSKGLGYCPDLIVVQELRNEIDNLLKVEVKGRVNSGSESGSDVHDIDEDDIEDEEDPSSEEIVERSSSLKPVRLHMQGLPKWMTKPSQKSIVEGPPDSEEEKAADENSNAEDSEDEDGSIAEGSSGSVDSFFRFDPFDIQELAQEMNDEKKSMAVLHGKNEINKILSRLRISDRVEVIGELDKWFQGQVHNSEKELILLNSQEEQLRATLQSEIEGLRGLKDSLEQKELGNLMRMDGFYNRIAQAKVCTSNRIKEAVQHAEEKKDSQLTQEPELPDSDLMTNAILATAAERSQKRVSELEAKMEAMKMNIRLDENDLRKGKVENHKTFATDIIRVISMQQDELQIMYGKLAFAEQRLASIGEAEELASSSKSKFGKQRRGRLESSLAPPGREDPAHLLLDQVRAEILRTTFVEELKKDDDVLELAWLAAGMESVAAAADENAPLDKKQQKKRDRMNRGTSGMINLNSLLEDEDDEERKEERFSGKTEYTVEMFKELEAESQFLQVEIEFLQGQISQEAYEKAKENKGLNKQVKEEGDRRQRAMAAAEAQQGRRRSTESQAKNAREQVPDDDHLDFKKLLGAAKGAVGALRENREKLAMVVGRQINRKLDKRGIIESSYEAPLQGPAGDNRKPTRGSRGVGTKGKRRSSRQRAREKKTRAHEKVLQNKELAKAQGKLEDLKEESLDMHFEVNSIKERMRRLQEDPEAAAKEESVPGFVRGSKVRRTPKVQAALDEDLVEEQLRLEHGQTQAWEGEMEEGAKARRLTDPRLTEDERTQLAARVTTKATVFLQSDQSKSLVYVEAENKNLQDELEATRRGGKALWDELGEDDSEMDKLFSKKAPAQASSKVSKPPGSKNDNFKQGADISQAKMFAATRVFAVAPWNEDVKAKPIFAVSDSTGNVAQKLSKSAFRQFGASEVCDAQVVQDLRTEQAVREVVSKASKLAPPGALAIEKSGAMIVYTLASRELGVVMEEECQKKGVPCLNALEPVLAVMEKSFGMKRSLEFITGEDLLAAFEEEGSTVFAVSDSSGGSTFEMVCAALKQFPRNGVDAVTLCPEVASLEAINHIVQEALLLESLIVFTFASPGMSRFMRQQCERAKVPYADVFQPVLIAFERYLDYPPVGVPGGHDLTSSDQEDRWQKRRIPM</sequence>
<organism evidence="11 12">
    <name type="scientific">Polarella glacialis</name>
    <name type="common">Dinoflagellate</name>
    <dbReference type="NCBI Taxonomy" id="89957"/>
    <lineage>
        <taxon>Eukaryota</taxon>
        <taxon>Sar</taxon>
        <taxon>Alveolata</taxon>
        <taxon>Dinophyceae</taxon>
        <taxon>Suessiales</taxon>
        <taxon>Suessiaceae</taxon>
        <taxon>Polarella</taxon>
    </lineage>
</organism>
<protein>
    <recommendedName>
        <fullName evidence="10">KOW domain-containing protein</fullName>
    </recommendedName>
</protein>
<dbReference type="OrthoDB" id="1688503at2759"/>
<feature type="region of interest" description="Disordered" evidence="9">
    <location>
        <begin position="898"/>
        <end position="950"/>
    </location>
</feature>
<dbReference type="CDD" id="cd06089">
    <property type="entry name" value="KOW_RPL26"/>
    <property type="match status" value="1"/>
</dbReference>
<feature type="compositionally biased region" description="Acidic residues" evidence="9">
    <location>
        <begin position="378"/>
        <end position="401"/>
    </location>
</feature>
<feature type="region of interest" description="Disordered" evidence="9">
    <location>
        <begin position="1034"/>
        <end position="1053"/>
    </location>
</feature>
<dbReference type="GO" id="GO:0005524">
    <property type="term" value="F:ATP binding"/>
    <property type="evidence" value="ECO:0007669"/>
    <property type="project" value="InterPro"/>
</dbReference>
<dbReference type="GO" id="GO:0006412">
    <property type="term" value="P:translation"/>
    <property type="evidence" value="ECO:0007669"/>
    <property type="project" value="InterPro"/>
</dbReference>
<keyword evidence="5" id="KW-0418">Kinase</keyword>
<dbReference type="Pfam" id="PF03618">
    <property type="entry name" value="Kinase-PPPase"/>
    <property type="match status" value="2"/>
</dbReference>
<dbReference type="EMBL" id="CAJNNV010001771">
    <property type="protein sequence ID" value="CAE8585785.1"/>
    <property type="molecule type" value="Genomic_DNA"/>
</dbReference>
<evidence type="ECO:0000256" key="8">
    <source>
        <dbReference type="SAM" id="Coils"/>
    </source>
</evidence>
<keyword evidence="2" id="KW-0723">Serine/threonine-protein kinase</keyword>
<feature type="compositionally biased region" description="Acidic residues" evidence="9">
    <location>
        <begin position="327"/>
        <end position="343"/>
    </location>
</feature>
<keyword evidence="3" id="KW-0808">Transferase</keyword>
<keyword evidence="4" id="KW-0547">Nucleotide-binding</keyword>
<evidence type="ECO:0000313" key="11">
    <source>
        <dbReference type="EMBL" id="CAE8585785.1"/>
    </source>
</evidence>
<evidence type="ECO:0000256" key="6">
    <source>
        <dbReference type="ARBA" id="ARBA00022980"/>
    </source>
</evidence>
<evidence type="ECO:0000256" key="1">
    <source>
        <dbReference type="ARBA" id="ARBA00010618"/>
    </source>
</evidence>
<feature type="region of interest" description="Disordered" evidence="9">
    <location>
        <begin position="804"/>
        <end position="851"/>
    </location>
</feature>
<dbReference type="GO" id="GO:0015934">
    <property type="term" value="C:large ribosomal subunit"/>
    <property type="evidence" value="ECO:0007669"/>
    <property type="project" value="InterPro"/>
</dbReference>
<feature type="region of interest" description="Disordered" evidence="9">
    <location>
        <begin position="650"/>
        <end position="675"/>
    </location>
</feature>
<dbReference type="InterPro" id="IPR005824">
    <property type="entry name" value="KOW"/>
</dbReference>
<feature type="region of interest" description="Disordered" evidence="9">
    <location>
        <begin position="1119"/>
        <end position="1142"/>
    </location>
</feature>
<keyword evidence="8" id="KW-0175">Coiled coil</keyword>
<dbReference type="InterPro" id="IPR005756">
    <property type="entry name" value="Ribosomal_uL24_euk/arc"/>
</dbReference>
<reference evidence="11" key="1">
    <citation type="submission" date="2021-02" db="EMBL/GenBank/DDBJ databases">
        <authorList>
            <person name="Dougan E. K."/>
            <person name="Rhodes N."/>
            <person name="Thang M."/>
            <person name="Chan C."/>
        </authorList>
    </citation>
    <scope>NUCLEOTIDE SEQUENCE</scope>
</reference>
<dbReference type="Pfam" id="PF16906">
    <property type="entry name" value="Ribosomal_L26"/>
    <property type="match status" value="1"/>
</dbReference>
<dbReference type="InterPro" id="IPR008991">
    <property type="entry name" value="Translation_prot_SH3-like_sf"/>
</dbReference>
<feature type="region of interest" description="Disordered" evidence="9">
    <location>
        <begin position="1409"/>
        <end position="1428"/>
    </location>
</feature>
<dbReference type="Gene3D" id="2.30.30.30">
    <property type="match status" value="1"/>
</dbReference>
<feature type="region of interest" description="Disordered" evidence="9">
    <location>
        <begin position="315"/>
        <end position="409"/>
    </location>
</feature>
<dbReference type="SMART" id="SM00739">
    <property type="entry name" value="KOW"/>
    <property type="match status" value="1"/>
</dbReference>